<reference evidence="1 2" key="1">
    <citation type="submission" date="2019-10" db="EMBL/GenBank/DDBJ databases">
        <authorList>
            <person name="Karimi E."/>
        </authorList>
    </citation>
    <scope>NUCLEOTIDE SEQUENCE [LARGE SCALE GENOMIC DNA]</scope>
    <source>
        <strain evidence="1">Maribacter sp. 151</strain>
    </source>
</reference>
<organism evidence="1 2">
    <name type="scientific">Maribacter litoralis</name>
    <dbReference type="NCBI Taxonomy" id="2059726"/>
    <lineage>
        <taxon>Bacteria</taxon>
        <taxon>Pseudomonadati</taxon>
        <taxon>Bacteroidota</taxon>
        <taxon>Flavobacteriia</taxon>
        <taxon>Flavobacteriales</taxon>
        <taxon>Flavobacteriaceae</taxon>
        <taxon>Maribacter</taxon>
    </lineage>
</organism>
<dbReference type="EMBL" id="CABWLR010000005">
    <property type="protein sequence ID" value="VXC04963.1"/>
    <property type="molecule type" value="Genomic_DNA"/>
</dbReference>
<protein>
    <submittedName>
        <fullName evidence="1">Uncharacterized protein</fullName>
    </submittedName>
</protein>
<proteinExistence type="predicted"/>
<dbReference type="AlphaFoldDB" id="A0A653VHP0"/>
<accession>A0A653VHP0</accession>
<keyword evidence="2" id="KW-1185">Reference proteome</keyword>
<evidence type="ECO:0000313" key="1">
    <source>
        <dbReference type="EMBL" id="VXC04963.1"/>
    </source>
</evidence>
<gene>
    <name evidence="1" type="ORF">MARI151_50474</name>
</gene>
<name>A0A653VHP0_9FLAO</name>
<sequence>MAYIHFTTNIWGYTTNNAIRYGLIHNFDLLMIAHCFGPIWIKQQVLHAIFNDLDKST</sequence>
<dbReference type="Proteomes" id="UP000430202">
    <property type="component" value="Unassembled WGS sequence"/>
</dbReference>
<evidence type="ECO:0000313" key="2">
    <source>
        <dbReference type="Proteomes" id="UP000430202"/>
    </source>
</evidence>